<proteinExistence type="predicted"/>
<dbReference type="Proteomes" id="UP000236291">
    <property type="component" value="Unassembled WGS sequence"/>
</dbReference>
<sequence length="176" mass="20305">MKAFIKSIDSRTWKAVLRGWEPPVVLDKDGNKTGVKKPEDEWSKVEDDLALGNSKALYAIFNDANMFRLIKRCNIAKNAWEILRKTQERTSKVKLSKLQMLKINFENLRINEEESIHDFQMNVLEYANSFDALGRPISDEELVGKVLRSLPKRFDMKVTAIEEAQDLSSLTMDELI</sequence>
<dbReference type="PANTHER" id="PTHR35317:SF35">
    <property type="entry name" value="DUF4219 DOMAIN-CONTAINING PROTEIN"/>
    <property type="match status" value="1"/>
</dbReference>
<organism evidence="1 2">
    <name type="scientific">Trifolium pratense</name>
    <name type="common">Red clover</name>
    <dbReference type="NCBI Taxonomy" id="57577"/>
    <lineage>
        <taxon>Eukaryota</taxon>
        <taxon>Viridiplantae</taxon>
        <taxon>Streptophyta</taxon>
        <taxon>Embryophyta</taxon>
        <taxon>Tracheophyta</taxon>
        <taxon>Spermatophyta</taxon>
        <taxon>Magnoliopsida</taxon>
        <taxon>eudicotyledons</taxon>
        <taxon>Gunneridae</taxon>
        <taxon>Pentapetalae</taxon>
        <taxon>rosids</taxon>
        <taxon>fabids</taxon>
        <taxon>Fabales</taxon>
        <taxon>Fabaceae</taxon>
        <taxon>Papilionoideae</taxon>
        <taxon>50 kb inversion clade</taxon>
        <taxon>NPAAA clade</taxon>
        <taxon>Hologalegina</taxon>
        <taxon>IRL clade</taxon>
        <taxon>Trifolieae</taxon>
        <taxon>Trifolium</taxon>
    </lineage>
</organism>
<evidence type="ECO:0000313" key="2">
    <source>
        <dbReference type="Proteomes" id="UP000236291"/>
    </source>
</evidence>
<accession>A0A2K3KGP6</accession>
<dbReference type="GO" id="GO:0006508">
    <property type="term" value="P:proteolysis"/>
    <property type="evidence" value="ECO:0007669"/>
    <property type="project" value="UniProtKB-KW"/>
</dbReference>
<dbReference type="EMBL" id="ASHM01095766">
    <property type="protein sequence ID" value="PNX65461.1"/>
    <property type="molecule type" value="Genomic_DNA"/>
</dbReference>
<gene>
    <name evidence="1" type="ORF">L195_g054549</name>
</gene>
<keyword evidence="1" id="KW-0645">Protease</keyword>
<dbReference type="AlphaFoldDB" id="A0A2K3KGP6"/>
<reference evidence="1 2" key="1">
    <citation type="journal article" date="2014" name="Am. J. Bot.">
        <title>Genome assembly and annotation for red clover (Trifolium pratense; Fabaceae).</title>
        <authorList>
            <person name="Istvanek J."/>
            <person name="Jaros M."/>
            <person name="Krenek A."/>
            <person name="Repkova J."/>
        </authorList>
    </citation>
    <scope>NUCLEOTIDE SEQUENCE [LARGE SCALE GENOMIC DNA]</scope>
    <source>
        <strain evidence="2">cv. Tatra</strain>
        <tissue evidence="1">Young leaves</tissue>
    </source>
</reference>
<dbReference type="GO" id="GO:0008233">
    <property type="term" value="F:peptidase activity"/>
    <property type="evidence" value="ECO:0007669"/>
    <property type="project" value="UniProtKB-KW"/>
</dbReference>
<comment type="caution">
    <text evidence="1">The sequence shown here is derived from an EMBL/GenBank/DDBJ whole genome shotgun (WGS) entry which is preliminary data.</text>
</comment>
<evidence type="ECO:0000313" key="1">
    <source>
        <dbReference type="EMBL" id="PNX65461.1"/>
    </source>
</evidence>
<dbReference type="PANTHER" id="PTHR35317">
    <property type="entry name" value="OS04G0629600 PROTEIN"/>
    <property type="match status" value="1"/>
</dbReference>
<name>A0A2K3KGP6_TRIPR</name>
<keyword evidence="1" id="KW-0378">Hydrolase</keyword>
<protein>
    <submittedName>
        <fullName evidence="1">Gag-protease polyprotein</fullName>
    </submittedName>
</protein>
<dbReference type="Pfam" id="PF14223">
    <property type="entry name" value="Retrotran_gag_2"/>
    <property type="match status" value="1"/>
</dbReference>
<reference evidence="1 2" key="2">
    <citation type="journal article" date="2017" name="Front. Plant Sci.">
        <title>Gene Classification and Mining of Molecular Markers Useful in Red Clover (Trifolium pratense) Breeding.</title>
        <authorList>
            <person name="Istvanek J."/>
            <person name="Dluhosova J."/>
            <person name="Dluhos P."/>
            <person name="Patkova L."/>
            <person name="Nedelnik J."/>
            <person name="Repkova J."/>
        </authorList>
    </citation>
    <scope>NUCLEOTIDE SEQUENCE [LARGE SCALE GENOMIC DNA]</scope>
    <source>
        <strain evidence="2">cv. Tatra</strain>
        <tissue evidence="1">Young leaves</tissue>
    </source>
</reference>
<feature type="non-terminal residue" evidence="1">
    <location>
        <position position="176"/>
    </location>
</feature>